<evidence type="ECO:0000313" key="3">
    <source>
        <dbReference type="Proteomes" id="UP000799436"/>
    </source>
</evidence>
<proteinExistence type="predicted"/>
<dbReference type="EMBL" id="ML995810">
    <property type="protein sequence ID" value="KAF2773581.1"/>
    <property type="molecule type" value="Genomic_DNA"/>
</dbReference>
<dbReference type="Proteomes" id="UP000799436">
    <property type="component" value="Unassembled WGS sequence"/>
</dbReference>
<feature type="region of interest" description="Disordered" evidence="1">
    <location>
        <begin position="1"/>
        <end position="48"/>
    </location>
</feature>
<evidence type="ECO:0000256" key="1">
    <source>
        <dbReference type="SAM" id="MobiDB-lite"/>
    </source>
</evidence>
<evidence type="ECO:0000313" key="2">
    <source>
        <dbReference type="EMBL" id="KAF2773581.1"/>
    </source>
</evidence>
<dbReference type="AlphaFoldDB" id="A0A6G1LKW3"/>
<reference evidence="2" key="1">
    <citation type="journal article" date="2020" name="Stud. Mycol.">
        <title>101 Dothideomycetes genomes: a test case for predicting lifestyles and emergence of pathogens.</title>
        <authorList>
            <person name="Haridas S."/>
            <person name="Albert R."/>
            <person name="Binder M."/>
            <person name="Bloem J."/>
            <person name="Labutti K."/>
            <person name="Salamov A."/>
            <person name="Andreopoulos B."/>
            <person name="Baker S."/>
            <person name="Barry K."/>
            <person name="Bills G."/>
            <person name="Bluhm B."/>
            <person name="Cannon C."/>
            <person name="Castanera R."/>
            <person name="Culley D."/>
            <person name="Daum C."/>
            <person name="Ezra D."/>
            <person name="Gonzalez J."/>
            <person name="Henrissat B."/>
            <person name="Kuo A."/>
            <person name="Liang C."/>
            <person name="Lipzen A."/>
            <person name="Lutzoni F."/>
            <person name="Magnuson J."/>
            <person name="Mondo S."/>
            <person name="Nolan M."/>
            <person name="Ohm R."/>
            <person name="Pangilinan J."/>
            <person name="Park H.-J."/>
            <person name="Ramirez L."/>
            <person name="Alfaro M."/>
            <person name="Sun H."/>
            <person name="Tritt A."/>
            <person name="Yoshinaga Y."/>
            <person name="Zwiers L.-H."/>
            <person name="Turgeon B."/>
            <person name="Goodwin S."/>
            <person name="Spatafora J."/>
            <person name="Crous P."/>
            <person name="Grigoriev I."/>
        </authorList>
    </citation>
    <scope>NUCLEOTIDE SEQUENCE</scope>
    <source>
        <strain evidence="2">CBS 116005</strain>
    </source>
</reference>
<sequence length="170" mass="18088">MTKNTEKRRASGKPPGSPNSKKPKTEAKKAQGEANSKGKKATGKTAAAQKEELMKECMILQKQSSEDDERIKTLMKTLAISEARKKLDEILGESDAVEVSCPVKALGGPGQASFRMANLMTTLNEIVASPGEIAAIVSDIFGRCIDYKVEGQESGREEGKTGEATEKGGG</sequence>
<accession>A0A6G1LKW3</accession>
<name>A0A6G1LKW3_9PEZI</name>
<gene>
    <name evidence="2" type="ORF">EJ03DRAFT_101776</name>
</gene>
<organism evidence="2 3">
    <name type="scientific">Teratosphaeria nubilosa</name>
    <dbReference type="NCBI Taxonomy" id="161662"/>
    <lineage>
        <taxon>Eukaryota</taxon>
        <taxon>Fungi</taxon>
        <taxon>Dikarya</taxon>
        <taxon>Ascomycota</taxon>
        <taxon>Pezizomycotina</taxon>
        <taxon>Dothideomycetes</taxon>
        <taxon>Dothideomycetidae</taxon>
        <taxon>Mycosphaerellales</taxon>
        <taxon>Teratosphaeriaceae</taxon>
        <taxon>Teratosphaeria</taxon>
    </lineage>
</organism>
<keyword evidence="3" id="KW-1185">Reference proteome</keyword>
<protein>
    <submittedName>
        <fullName evidence="2">Uncharacterized protein</fullName>
    </submittedName>
</protein>